<keyword evidence="2" id="KW-1185">Reference proteome</keyword>
<accession>A0A4R8UC02</accession>
<dbReference type="Gene3D" id="3.30.460.10">
    <property type="entry name" value="Beta Polymerase, domain 2"/>
    <property type="match status" value="1"/>
</dbReference>
<organism evidence="1 2">
    <name type="scientific">Cryobacterium tagatosivorans</name>
    <dbReference type="NCBI Taxonomy" id="1259199"/>
    <lineage>
        <taxon>Bacteria</taxon>
        <taxon>Bacillati</taxon>
        <taxon>Actinomycetota</taxon>
        <taxon>Actinomycetes</taxon>
        <taxon>Micrococcales</taxon>
        <taxon>Microbacteriaceae</taxon>
        <taxon>Cryobacterium</taxon>
    </lineage>
</organism>
<protein>
    <recommendedName>
        <fullName evidence="3">Nucleotidyltransferase domain-containing protein</fullName>
    </recommendedName>
</protein>
<name>A0A4R8UC02_9MICO</name>
<evidence type="ECO:0000313" key="2">
    <source>
        <dbReference type="Proteomes" id="UP000297866"/>
    </source>
</evidence>
<dbReference type="Proteomes" id="UP000297866">
    <property type="component" value="Unassembled WGS sequence"/>
</dbReference>
<dbReference type="OrthoDB" id="383876at2"/>
<gene>
    <name evidence="1" type="ORF">E3O23_17395</name>
</gene>
<sequence length="285" mass="30834">MTDQAATETGDAATRARFDAFLAELRATAEADPEIVGLVAMGSTAERDRVDEWSDHDFALLTVPGAEDRFRDSLAWLPGADQIALSVREHHGGMKVIYDDGRVLEFGITDLPGLAGWHANAYDVLYDANGVTDAMARVAARPLPTGGPDDARDLALVLTQLFIGVGRARRGELLSAGNSIRSEAVAYLLPVLGRRVPATGPERLDSLDPRRRFEAAHPAVGARIDDLLTLRPEDCARALLDLAEELLAPGWAEFPHRGVAAVRARLGWDPFQSRETAVVRAKTPE</sequence>
<comment type="caution">
    <text evidence="1">The sequence shown here is derived from an EMBL/GenBank/DDBJ whole genome shotgun (WGS) entry which is preliminary data.</text>
</comment>
<proteinExistence type="predicted"/>
<dbReference type="EMBL" id="SOEZ01000079">
    <property type="protein sequence ID" value="TFB46550.1"/>
    <property type="molecule type" value="Genomic_DNA"/>
</dbReference>
<dbReference type="RefSeq" id="WP_134493237.1">
    <property type="nucleotide sequence ID" value="NZ_SOEZ01000079.1"/>
</dbReference>
<evidence type="ECO:0000313" key="1">
    <source>
        <dbReference type="EMBL" id="TFB46550.1"/>
    </source>
</evidence>
<dbReference type="InterPro" id="IPR043519">
    <property type="entry name" value="NT_sf"/>
</dbReference>
<reference evidence="1 2" key="1">
    <citation type="submission" date="2019-03" db="EMBL/GenBank/DDBJ databases">
        <title>Genomics of glacier-inhabiting Cryobacterium strains.</title>
        <authorList>
            <person name="Liu Q."/>
            <person name="Xin Y.-H."/>
        </authorList>
    </citation>
    <scope>NUCLEOTIDE SEQUENCE [LARGE SCALE GENOMIC DNA]</scope>
    <source>
        <strain evidence="1 2">Sr47</strain>
    </source>
</reference>
<dbReference type="AlphaFoldDB" id="A0A4R8UC02"/>
<evidence type="ECO:0008006" key="3">
    <source>
        <dbReference type="Google" id="ProtNLM"/>
    </source>
</evidence>